<evidence type="ECO:0000313" key="1">
    <source>
        <dbReference type="EMBL" id="KAJ6257544.1"/>
    </source>
</evidence>
<gene>
    <name evidence="1" type="ORF">Dda_7329</name>
</gene>
<dbReference type="AlphaFoldDB" id="A0AAD6NGN0"/>
<dbReference type="Proteomes" id="UP001221413">
    <property type="component" value="Unassembled WGS sequence"/>
</dbReference>
<name>A0AAD6NGN0_DREDA</name>
<evidence type="ECO:0000313" key="2">
    <source>
        <dbReference type="Proteomes" id="UP001221413"/>
    </source>
</evidence>
<accession>A0AAD6NGN0</accession>
<organism evidence="1 2">
    <name type="scientific">Drechslerella dactyloides</name>
    <name type="common">Nematode-trapping fungus</name>
    <name type="synonym">Arthrobotrys dactyloides</name>
    <dbReference type="NCBI Taxonomy" id="74499"/>
    <lineage>
        <taxon>Eukaryota</taxon>
        <taxon>Fungi</taxon>
        <taxon>Dikarya</taxon>
        <taxon>Ascomycota</taxon>
        <taxon>Pezizomycotina</taxon>
        <taxon>Orbiliomycetes</taxon>
        <taxon>Orbiliales</taxon>
        <taxon>Orbiliaceae</taxon>
        <taxon>Drechslerella</taxon>
    </lineage>
</organism>
<reference evidence="1" key="1">
    <citation type="submission" date="2023-01" db="EMBL/GenBank/DDBJ databases">
        <title>The chitinases involved in constricting ring structure development in the nematode-trapping fungus Drechslerella dactyloides.</title>
        <authorList>
            <person name="Wang R."/>
            <person name="Zhang L."/>
            <person name="Tang P."/>
            <person name="Li S."/>
            <person name="Liang L."/>
        </authorList>
    </citation>
    <scope>NUCLEOTIDE SEQUENCE</scope>
    <source>
        <strain evidence="1">YMF1.00031</strain>
    </source>
</reference>
<comment type="caution">
    <text evidence="1">The sequence shown here is derived from an EMBL/GenBank/DDBJ whole genome shotgun (WGS) entry which is preliminary data.</text>
</comment>
<sequence length="83" mass="9164">MQTIFRASALTDVSEFVFSGSDKYKRPVIRRGFLAKKLARAKRITKQMNRKCGIGKGGSLQTKSARAAVSGLRLAEVTTMRKS</sequence>
<keyword evidence="2" id="KW-1185">Reference proteome</keyword>
<dbReference type="EMBL" id="JAQGDS010000010">
    <property type="protein sequence ID" value="KAJ6257544.1"/>
    <property type="molecule type" value="Genomic_DNA"/>
</dbReference>
<protein>
    <submittedName>
        <fullName evidence="1">Uncharacterized protein</fullName>
    </submittedName>
</protein>
<proteinExistence type="predicted"/>